<evidence type="ECO:0000256" key="1">
    <source>
        <dbReference type="SAM" id="SignalP"/>
    </source>
</evidence>
<accession>A0A9W6YDI2</accession>
<protein>
    <submittedName>
        <fullName evidence="2">Unnamed protein product</fullName>
    </submittedName>
</protein>
<dbReference type="AlphaFoldDB" id="A0A9W6YDI2"/>
<sequence length="144" mass="16198">MRLLNIALAAIVLVCGSANVQLTNSEVAAMDRRLTEDTNTVPVQRFLRNGNTDDEERMTSTSILKALPSIKKVDNAAILNRIDDFTANHMTGLTTSMQKTQLQDTLHDMNMEIMKKTKLSLNDAFKFFNLDKDVKTLLTNPKLR</sequence>
<dbReference type="Proteomes" id="UP001165083">
    <property type="component" value="Unassembled WGS sequence"/>
</dbReference>
<dbReference type="EMBL" id="BSXW01012432">
    <property type="protein sequence ID" value="GMF64780.1"/>
    <property type="molecule type" value="Genomic_DNA"/>
</dbReference>
<reference evidence="2" key="1">
    <citation type="submission" date="2023-04" db="EMBL/GenBank/DDBJ databases">
        <title>Phytophthora lilii NBRC 32176.</title>
        <authorList>
            <person name="Ichikawa N."/>
            <person name="Sato H."/>
            <person name="Tonouchi N."/>
        </authorList>
    </citation>
    <scope>NUCLEOTIDE SEQUENCE</scope>
    <source>
        <strain evidence="2">NBRC 32176</strain>
    </source>
</reference>
<feature type="chain" id="PRO_5040819489" evidence="1">
    <location>
        <begin position="19"/>
        <end position="144"/>
    </location>
</feature>
<proteinExistence type="predicted"/>
<keyword evidence="1" id="KW-0732">Signal</keyword>
<keyword evidence="3" id="KW-1185">Reference proteome</keyword>
<comment type="caution">
    <text evidence="2">The sequence shown here is derived from an EMBL/GenBank/DDBJ whole genome shotgun (WGS) entry which is preliminary data.</text>
</comment>
<evidence type="ECO:0000313" key="3">
    <source>
        <dbReference type="Proteomes" id="UP001165083"/>
    </source>
</evidence>
<feature type="signal peptide" evidence="1">
    <location>
        <begin position="1"/>
        <end position="18"/>
    </location>
</feature>
<organism evidence="2 3">
    <name type="scientific">Phytophthora lilii</name>
    <dbReference type="NCBI Taxonomy" id="2077276"/>
    <lineage>
        <taxon>Eukaryota</taxon>
        <taxon>Sar</taxon>
        <taxon>Stramenopiles</taxon>
        <taxon>Oomycota</taxon>
        <taxon>Peronosporomycetes</taxon>
        <taxon>Peronosporales</taxon>
        <taxon>Peronosporaceae</taxon>
        <taxon>Phytophthora</taxon>
    </lineage>
</organism>
<name>A0A9W6YDI2_9STRA</name>
<evidence type="ECO:0000313" key="2">
    <source>
        <dbReference type="EMBL" id="GMF64780.1"/>
    </source>
</evidence>
<gene>
    <name evidence="2" type="ORF">Plil01_001754400</name>
</gene>